<dbReference type="Proteomes" id="UP001595443">
    <property type="component" value="Unassembled WGS sequence"/>
</dbReference>
<feature type="domain" description="EamA" evidence="7">
    <location>
        <begin position="15"/>
        <end position="146"/>
    </location>
</feature>
<sequence>MTRLISTIGPAAAGAFLMILAGALFAADNTLVQYGAMTLGIPPARIAFWQYFIAFLFALPWLVSQGAAAMRTGQFGLHVIRVASAAIGVQLWVAGLAHVPIWQAIALVMLSPFFVTLGAALLLREAAGAERWLAVSTGFAGGMIILAPWSDGFTPYALLPVAAAALWALTSLLTKFLTRRESPESLTVYLLLLLTPLNAALGWEQGLQFMGGAAGLVLVASGLLTALAQYALTKAYSVADAAFLQPFDHIKLPFNVALGLAVFGFVPPGSMWVGSALIVAASFYLLRRESRVAAVA</sequence>
<dbReference type="Pfam" id="PF00892">
    <property type="entry name" value="EamA"/>
    <property type="match status" value="1"/>
</dbReference>
<dbReference type="InterPro" id="IPR000620">
    <property type="entry name" value="EamA_dom"/>
</dbReference>
<dbReference type="SUPFAM" id="SSF103481">
    <property type="entry name" value="Multidrug resistance efflux transporter EmrE"/>
    <property type="match status" value="2"/>
</dbReference>
<protein>
    <submittedName>
        <fullName evidence="8">DMT family transporter</fullName>
    </submittedName>
</protein>
<gene>
    <name evidence="8" type="ORF">ACFOES_17100</name>
</gene>
<keyword evidence="3 6" id="KW-0812">Transmembrane</keyword>
<evidence type="ECO:0000313" key="8">
    <source>
        <dbReference type="EMBL" id="MFC2969819.1"/>
    </source>
</evidence>
<accession>A0ABV7AKV6</accession>
<feature type="transmembrane region" description="Helical" evidence="6">
    <location>
        <begin position="253"/>
        <end position="286"/>
    </location>
</feature>
<reference evidence="9" key="1">
    <citation type="journal article" date="2019" name="Int. J. Syst. Evol. Microbiol.">
        <title>The Global Catalogue of Microorganisms (GCM) 10K type strain sequencing project: providing services to taxonomists for standard genome sequencing and annotation.</title>
        <authorList>
            <consortium name="The Broad Institute Genomics Platform"/>
            <consortium name="The Broad Institute Genome Sequencing Center for Infectious Disease"/>
            <person name="Wu L."/>
            <person name="Ma J."/>
        </authorList>
    </citation>
    <scope>NUCLEOTIDE SEQUENCE [LARGE SCALE GENOMIC DNA]</scope>
    <source>
        <strain evidence="9">KCTC 62192</strain>
    </source>
</reference>
<keyword evidence="5 6" id="KW-0472">Membrane</keyword>
<keyword evidence="9" id="KW-1185">Reference proteome</keyword>
<evidence type="ECO:0000313" key="9">
    <source>
        <dbReference type="Proteomes" id="UP001595443"/>
    </source>
</evidence>
<feature type="transmembrane region" description="Helical" evidence="6">
    <location>
        <begin position="46"/>
        <end position="63"/>
    </location>
</feature>
<proteinExistence type="inferred from homology"/>
<name>A0ABV7AKV6_9RHOB</name>
<dbReference type="EMBL" id="JBHRSK010000015">
    <property type="protein sequence ID" value="MFC2969819.1"/>
    <property type="molecule type" value="Genomic_DNA"/>
</dbReference>
<feature type="transmembrane region" description="Helical" evidence="6">
    <location>
        <begin position="101"/>
        <end position="123"/>
    </location>
</feature>
<feature type="transmembrane region" description="Helical" evidence="6">
    <location>
        <begin position="186"/>
        <end position="203"/>
    </location>
</feature>
<comment type="similarity">
    <text evidence="2">Belongs to the drug/metabolite transporter (DMT) superfamily. 10 TMS drug/metabolite exporter (DME) (TC 2.A.7.3) family.</text>
</comment>
<feature type="transmembrane region" description="Helical" evidence="6">
    <location>
        <begin position="209"/>
        <end position="232"/>
    </location>
</feature>
<feature type="transmembrane region" description="Helical" evidence="6">
    <location>
        <begin position="132"/>
        <end position="150"/>
    </location>
</feature>
<dbReference type="RefSeq" id="WP_377834580.1">
    <property type="nucleotide sequence ID" value="NZ_JBHRSK010000015.1"/>
</dbReference>
<evidence type="ECO:0000256" key="1">
    <source>
        <dbReference type="ARBA" id="ARBA00004141"/>
    </source>
</evidence>
<evidence type="ECO:0000259" key="7">
    <source>
        <dbReference type="Pfam" id="PF00892"/>
    </source>
</evidence>
<evidence type="ECO:0000256" key="3">
    <source>
        <dbReference type="ARBA" id="ARBA00022692"/>
    </source>
</evidence>
<feature type="transmembrane region" description="Helical" evidence="6">
    <location>
        <begin position="156"/>
        <end position="174"/>
    </location>
</feature>
<dbReference type="InterPro" id="IPR037185">
    <property type="entry name" value="EmrE-like"/>
</dbReference>
<dbReference type="PANTHER" id="PTHR22911">
    <property type="entry name" value="ACYL-MALONYL CONDENSING ENZYME-RELATED"/>
    <property type="match status" value="1"/>
</dbReference>
<feature type="transmembrane region" description="Helical" evidence="6">
    <location>
        <begin position="7"/>
        <end position="26"/>
    </location>
</feature>
<evidence type="ECO:0000256" key="2">
    <source>
        <dbReference type="ARBA" id="ARBA00009853"/>
    </source>
</evidence>
<evidence type="ECO:0000256" key="4">
    <source>
        <dbReference type="ARBA" id="ARBA00022989"/>
    </source>
</evidence>
<comment type="caution">
    <text evidence="8">The sequence shown here is derived from an EMBL/GenBank/DDBJ whole genome shotgun (WGS) entry which is preliminary data.</text>
</comment>
<dbReference type="PANTHER" id="PTHR22911:SF6">
    <property type="entry name" value="SOLUTE CARRIER FAMILY 35 MEMBER G1"/>
    <property type="match status" value="1"/>
</dbReference>
<feature type="transmembrane region" description="Helical" evidence="6">
    <location>
        <begin position="75"/>
        <end position="95"/>
    </location>
</feature>
<organism evidence="8 9">
    <name type="scientific">Acidimangrovimonas pyrenivorans</name>
    <dbReference type="NCBI Taxonomy" id="2030798"/>
    <lineage>
        <taxon>Bacteria</taxon>
        <taxon>Pseudomonadati</taxon>
        <taxon>Pseudomonadota</taxon>
        <taxon>Alphaproteobacteria</taxon>
        <taxon>Rhodobacterales</taxon>
        <taxon>Paracoccaceae</taxon>
        <taxon>Acidimangrovimonas</taxon>
    </lineage>
</organism>
<evidence type="ECO:0000256" key="5">
    <source>
        <dbReference type="ARBA" id="ARBA00023136"/>
    </source>
</evidence>
<comment type="subcellular location">
    <subcellularLocation>
        <location evidence="1">Membrane</location>
        <topology evidence="1">Multi-pass membrane protein</topology>
    </subcellularLocation>
</comment>
<keyword evidence="4 6" id="KW-1133">Transmembrane helix</keyword>
<evidence type="ECO:0000256" key="6">
    <source>
        <dbReference type="SAM" id="Phobius"/>
    </source>
</evidence>